<dbReference type="InterPro" id="IPR055964">
    <property type="entry name" value="DUF7542"/>
</dbReference>
<evidence type="ECO:0000313" key="2">
    <source>
        <dbReference type="EMBL" id="MBP1922381.1"/>
    </source>
</evidence>
<accession>A0A8T4GG06</accession>
<feature type="compositionally biased region" description="Acidic residues" evidence="1">
    <location>
        <begin position="108"/>
        <end position="118"/>
    </location>
</feature>
<name>A0A8T4GG06_9EURY</name>
<dbReference type="AlphaFoldDB" id="A0A8T4GG06"/>
<proteinExistence type="predicted"/>
<protein>
    <submittedName>
        <fullName evidence="2">Uncharacterized protein</fullName>
    </submittedName>
</protein>
<dbReference type="EMBL" id="JAGGKQ010000007">
    <property type="protein sequence ID" value="MBP1922381.1"/>
    <property type="molecule type" value="Genomic_DNA"/>
</dbReference>
<gene>
    <name evidence="2" type="ORF">J2751_001389</name>
</gene>
<dbReference type="RefSeq" id="WP_321168627.1">
    <property type="nucleotide sequence ID" value="NZ_JAGGKQ010000007.1"/>
</dbReference>
<sequence>MERTRVMVACDDCSFESTHAKLRSARTTLDDHRSETGHAVDWRIESLSGGVERAGAAAGVCGVPGLVDEDSPLLRPDRSRSDRAEPPYPAAPKRSDGSEHEADLDRAGDDEDRAGDSR</sequence>
<dbReference type="Proteomes" id="UP000823588">
    <property type="component" value="Unassembled WGS sequence"/>
</dbReference>
<reference evidence="2" key="1">
    <citation type="submission" date="2021-03" db="EMBL/GenBank/DDBJ databases">
        <title>Genomic Encyclopedia of Type Strains, Phase IV (KMG-IV): sequencing the most valuable type-strain genomes for metagenomic binning, comparative biology and taxonomic classification.</title>
        <authorList>
            <person name="Goeker M."/>
        </authorList>
    </citation>
    <scope>NUCLEOTIDE SEQUENCE</scope>
    <source>
        <strain evidence="2">DSM 23564</strain>
    </source>
</reference>
<comment type="caution">
    <text evidence="2">The sequence shown here is derived from an EMBL/GenBank/DDBJ whole genome shotgun (WGS) entry which is preliminary data.</text>
</comment>
<feature type="compositionally biased region" description="Basic and acidic residues" evidence="1">
    <location>
        <begin position="75"/>
        <end position="85"/>
    </location>
</feature>
<feature type="compositionally biased region" description="Basic and acidic residues" evidence="1">
    <location>
        <begin position="93"/>
        <end position="107"/>
    </location>
</feature>
<feature type="region of interest" description="Disordered" evidence="1">
    <location>
        <begin position="62"/>
        <end position="118"/>
    </location>
</feature>
<keyword evidence="3" id="KW-1185">Reference proteome</keyword>
<evidence type="ECO:0000313" key="3">
    <source>
        <dbReference type="Proteomes" id="UP000823588"/>
    </source>
</evidence>
<evidence type="ECO:0000256" key="1">
    <source>
        <dbReference type="SAM" id="MobiDB-lite"/>
    </source>
</evidence>
<organism evidence="2 3">
    <name type="scientific">Halorubrum alkaliphilum</name>
    <dbReference type="NCBI Taxonomy" id="261290"/>
    <lineage>
        <taxon>Archaea</taxon>
        <taxon>Methanobacteriati</taxon>
        <taxon>Methanobacteriota</taxon>
        <taxon>Stenosarchaea group</taxon>
        <taxon>Halobacteria</taxon>
        <taxon>Halobacteriales</taxon>
        <taxon>Haloferacaceae</taxon>
        <taxon>Halorubrum</taxon>
    </lineage>
</organism>
<dbReference type="Pfam" id="PF24398">
    <property type="entry name" value="DUF7542"/>
    <property type="match status" value="1"/>
</dbReference>